<dbReference type="EMBL" id="JAVDXZ010000001">
    <property type="protein sequence ID" value="MDR7329502.1"/>
    <property type="molecule type" value="Genomic_DNA"/>
</dbReference>
<sequence length="380" mass="39999">MTYRDTSQTETTAVLANPGPLIANLPAILGFYPQESLLMIGLDRLHPDSGRYALGPVLRVDLDDDCAFTALLDMAAAPGTPLDCDLLFAVIVSGDLDRGDAVAGALHAASGDRDLPIAGCWYVPEILAGETYSMVFGPAAPAETDPWTAGQLPEIVTTVAMDPWHRAGSLPEPTRAEAVEKLGPGNRRLSDADTALVQRLVEELVDPILARPCHRDDHRLLSLAVDAGYAIGEVDDVGDPAALTDAAEGDVELLASVGVALAHVRARDLALHTLVEAGPAAAPVLLAVARTFTGTVRANALCAYAVVQARRQLPMMAQHALMASMEEFPDHVLTGCLLEASLIGRLAEITESAVVESRRIAGRVASDCDGCGYGTISGWE</sequence>
<reference evidence="1" key="1">
    <citation type="submission" date="2023-07" db="EMBL/GenBank/DDBJ databases">
        <title>Sequencing the genomes of 1000 actinobacteria strains.</title>
        <authorList>
            <person name="Klenk H.-P."/>
        </authorList>
    </citation>
    <scope>NUCLEOTIDE SEQUENCE</scope>
    <source>
        <strain evidence="1">DSM 107476</strain>
    </source>
</reference>
<name>A0ABU1ZZ22_9CORY</name>
<proteinExistence type="predicted"/>
<comment type="caution">
    <text evidence="1">The sequence shown here is derived from an EMBL/GenBank/DDBJ whole genome shotgun (WGS) entry which is preliminary data.</text>
</comment>
<dbReference type="RefSeq" id="WP_290194311.1">
    <property type="nucleotide sequence ID" value="NZ_CP047654.1"/>
</dbReference>
<dbReference type="Proteomes" id="UP001180840">
    <property type="component" value="Unassembled WGS sequence"/>
</dbReference>
<evidence type="ECO:0000313" key="1">
    <source>
        <dbReference type="EMBL" id="MDR7329502.1"/>
    </source>
</evidence>
<protein>
    <recommendedName>
        <fullName evidence="3">DUF4192 domain-containing protein</fullName>
    </recommendedName>
</protein>
<accession>A0ABU1ZZ22</accession>
<gene>
    <name evidence="1" type="ORF">J2S39_001178</name>
</gene>
<dbReference type="Pfam" id="PF13830">
    <property type="entry name" value="DUF4192"/>
    <property type="match status" value="1"/>
</dbReference>
<organism evidence="1 2">
    <name type="scientific">Corynebacterium guangdongense</name>
    <dbReference type="NCBI Taxonomy" id="1783348"/>
    <lineage>
        <taxon>Bacteria</taxon>
        <taxon>Bacillati</taxon>
        <taxon>Actinomycetota</taxon>
        <taxon>Actinomycetes</taxon>
        <taxon>Mycobacteriales</taxon>
        <taxon>Corynebacteriaceae</taxon>
        <taxon>Corynebacterium</taxon>
    </lineage>
</organism>
<keyword evidence="2" id="KW-1185">Reference proteome</keyword>
<evidence type="ECO:0008006" key="3">
    <source>
        <dbReference type="Google" id="ProtNLM"/>
    </source>
</evidence>
<dbReference type="InterPro" id="IPR025447">
    <property type="entry name" value="DUF4192"/>
</dbReference>
<evidence type="ECO:0000313" key="2">
    <source>
        <dbReference type="Proteomes" id="UP001180840"/>
    </source>
</evidence>